<accession>A0A1D9QKV9</accession>
<feature type="disulfide bond" evidence="14">
    <location>
        <begin position="263"/>
        <end position="304"/>
    </location>
</feature>
<dbReference type="Proteomes" id="UP000177798">
    <property type="component" value="Chromosome 15"/>
</dbReference>
<evidence type="ECO:0000256" key="15">
    <source>
        <dbReference type="PIRSR" id="PIRSR001024-5"/>
    </source>
</evidence>
<dbReference type="OrthoDB" id="204980at2759"/>
<dbReference type="PANTHER" id="PTHR10357:SF208">
    <property type="entry name" value="ALPHA-AMYLASE"/>
    <property type="match status" value="1"/>
</dbReference>
<feature type="binding site" evidence="15">
    <location>
        <position position="365"/>
    </location>
    <ligand>
        <name>substrate</name>
    </ligand>
</feature>
<proteinExistence type="inferred from homology"/>
<feature type="active site" description="Proton donor" evidence="12">
    <location>
        <position position="253"/>
    </location>
</feature>
<comment type="catalytic activity">
    <reaction evidence="1">
        <text>Endohydrolysis of (1-&gt;4)-alpha-D-glucosidic linkages in polysaccharides containing three or more (1-&gt;4)-alpha-linked D-glucose units.</text>
        <dbReference type="EC" id="3.2.1.1"/>
    </reaction>
</comment>
<keyword evidence="11" id="KW-0326">Glycosidase</keyword>
<evidence type="ECO:0000256" key="2">
    <source>
        <dbReference type="ARBA" id="ARBA00001913"/>
    </source>
</evidence>
<evidence type="ECO:0000256" key="13">
    <source>
        <dbReference type="PIRSR" id="PIRSR001024-2"/>
    </source>
</evidence>
<evidence type="ECO:0000256" key="8">
    <source>
        <dbReference type="ARBA" id="ARBA00023157"/>
    </source>
</evidence>
<dbReference type="FunFam" id="3.20.20.80:FF:000120">
    <property type="entry name" value="Alpha-amylase A"/>
    <property type="match status" value="1"/>
</dbReference>
<evidence type="ECO:0000256" key="6">
    <source>
        <dbReference type="ARBA" id="ARBA00022801"/>
    </source>
</evidence>
<sequence>MKYSLIPFVPIFAGLSQAASSDDWASRSIYQIITDRYHRSSTSDAPCNITNYCGGTWNGITENLDYIQDMGFTAIQISPVNLNINSTTIYGQAFHGYWQTSLYDLNPNFGSADDLKKLSAELHKRDMYLLVDVVASEMAVDIGNHNMTADTKIDYSVFAPAPFNDEASYNPYCPIIDWQNKTEYQNCWLGYTGVATPDIKTQNATVAAALGSWIKELVANYSIDGIRVDGAKQITYDFFQPFVEASGIFPLGEVEDGDPAFTCNYQQYTEGLENYPIYYTIIQAFTAGNMAGLVSMIDSMRTACTSTQYLANFIENQDQPRFASYNDDETLAANAMAFSILADGIPKYYYGQEQHLTGNYSPYNRQALWENNPSTTSNLYTLTTTLNTIRNHAISVNSDYISNNSVLLYTDGSTYAARKGANGAHIVSVLSNQGSNGGAYTLNIDKAADPGTNLTEIVTCTSYLTSSKGTVALKMDKGAPRVLFPTAKMDGTGICGFAKDKSAGTGTGSASGSSSATGSATGSAASATSSKKGAAVGLRVGVSGWVLGGLGLMGWVLL</sequence>
<dbReference type="VEuPathDB" id="FungiDB:sscle_15g102910"/>
<keyword evidence="10" id="KW-0119">Carbohydrate metabolism</keyword>
<dbReference type="OMA" id="HGYWIAD"/>
<dbReference type="InterPro" id="IPR013780">
    <property type="entry name" value="Glyco_hydro_b"/>
</dbReference>
<dbReference type="SMART" id="SM00642">
    <property type="entry name" value="Aamy"/>
    <property type="match status" value="1"/>
</dbReference>
<keyword evidence="6" id="KW-0378">Hydrolase</keyword>
<organism evidence="17 18">
    <name type="scientific">Sclerotinia sclerotiorum (strain ATCC 18683 / 1980 / Ss-1)</name>
    <name type="common">White mold</name>
    <name type="synonym">Whetzelinia sclerotiorum</name>
    <dbReference type="NCBI Taxonomy" id="665079"/>
    <lineage>
        <taxon>Eukaryota</taxon>
        <taxon>Fungi</taxon>
        <taxon>Dikarya</taxon>
        <taxon>Ascomycota</taxon>
        <taxon>Pezizomycotina</taxon>
        <taxon>Leotiomycetes</taxon>
        <taxon>Helotiales</taxon>
        <taxon>Sclerotiniaceae</taxon>
        <taxon>Sclerotinia</taxon>
    </lineage>
</organism>
<name>A0A1D9QKV9_SCLS1</name>
<dbReference type="Pfam" id="PF00128">
    <property type="entry name" value="Alpha-amylase"/>
    <property type="match status" value="1"/>
</dbReference>
<evidence type="ECO:0000256" key="7">
    <source>
        <dbReference type="ARBA" id="ARBA00022837"/>
    </source>
</evidence>
<reference evidence="18" key="1">
    <citation type="journal article" date="2017" name="Genome Biol. Evol.">
        <title>The complete genome sequence of the phytopathogenic fungus Sclerotinia sclerotiorum reveals insights into the genome architecture of broad host range pathogens.</title>
        <authorList>
            <person name="Derbyshire M."/>
            <person name="Denton-Giles M."/>
            <person name="Hegedus D."/>
            <person name="Seifbarghy S."/>
            <person name="Rollins J."/>
            <person name="van Kan J."/>
            <person name="Seidl M.F."/>
            <person name="Faino L."/>
            <person name="Mbengue M."/>
            <person name="Navaud O."/>
            <person name="Raffaele S."/>
            <person name="Hammond-Kosack K."/>
            <person name="Heard S."/>
            <person name="Oliver R."/>
        </authorList>
    </citation>
    <scope>NUCLEOTIDE SEQUENCE [LARGE SCALE GENOMIC DNA]</scope>
    <source>
        <strain evidence="18">ATCC 18683 / 1980 / Ss-1</strain>
    </source>
</reference>
<evidence type="ECO:0000313" key="18">
    <source>
        <dbReference type="Proteomes" id="UP000177798"/>
    </source>
</evidence>
<dbReference type="GO" id="GO:0005509">
    <property type="term" value="F:calcium ion binding"/>
    <property type="evidence" value="ECO:0007669"/>
    <property type="project" value="InterPro"/>
</dbReference>
<feature type="site" description="Transition state stabilizer" evidence="13">
    <location>
        <position position="318"/>
    </location>
</feature>
<dbReference type="PANTHER" id="PTHR10357">
    <property type="entry name" value="ALPHA-AMYLASE FAMILY MEMBER"/>
    <property type="match status" value="1"/>
</dbReference>
<dbReference type="EC" id="3.2.1.1" evidence="4"/>
<dbReference type="Gene3D" id="2.60.40.1180">
    <property type="entry name" value="Golgi alpha-mannosidase II"/>
    <property type="match status" value="1"/>
</dbReference>
<feature type="disulfide bond" evidence="14">
    <location>
        <begin position="173"/>
        <end position="187"/>
    </location>
</feature>
<dbReference type="InterPro" id="IPR013777">
    <property type="entry name" value="A-amylase-like"/>
</dbReference>
<dbReference type="InterPro" id="IPR006047">
    <property type="entry name" value="GH13_cat_dom"/>
</dbReference>
<gene>
    <name evidence="17" type="ORF">sscle_15g102910</name>
</gene>
<feature type="binding site" evidence="15">
    <location>
        <position position="98"/>
    </location>
    <ligand>
        <name>substrate</name>
    </ligand>
</feature>
<keyword evidence="8 14" id="KW-1015">Disulfide bond</keyword>
<dbReference type="PIRSF" id="PIRSF001024">
    <property type="entry name" value="Alph-amyl_fung"/>
    <property type="match status" value="1"/>
</dbReference>
<dbReference type="KEGG" id="ssl:SS1G_13472"/>
<feature type="domain" description="Glycosyl hydrolase family 13 catalytic" evidence="16">
    <location>
        <begin position="31"/>
        <end position="390"/>
    </location>
</feature>
<evidence type="ECO:0000256" key="11">
    <source>
        <dbReference type="ARBA" id="ARBA00023295"/>
    </source>
</evidence>
<keyword evidence="7" id="KW-0106">Calcium</keyword>
<feature type="disulfide bond" evidence="14">
    <location>
        <begin position="460"/>
        <end position="495"/>
    </location>
</feature>
<dbReference type="RefSeq" id="XP_001585588.1">
    <property type="nucleotide sequence ID" value="XM_001585538.1"/>
</dbReference>
<evidence type="ECO:0000256" key="10">
    <source>
        <dbReference type="ARBA" id="ARBA00023277"/>
    </source>
</evidence>
<evidence type="ECO:0000256" key="9">
    <source>
        <dbReference type="ARBA" id="ARBA00023180"/>
    </source>
</evidence>
<dbReference type="CDD" id="cd11319">
    <property type="entry name" value="AmyAc_euk_AmyA"/>
    <property type="match status" value="1"/>
</dbReference>
<feature type="binding site" evidence="15">
    <location>
        <position position="318"/>
    </location>
    <ligand>
        <name>substrate</name>
    </ligand>
</feature>
<dbReference type="InterPro" id="IPR015340">
    <property type="entry name" value="A_amylase_C_dom"/>
</dbReference>
<protein>
    <recommendedName>
        <fullName evidence="4">alpha-amylase</fullName>
        <ecNumber evidence="4">3.2.1.1</ecNumber>
    </recommendedName>
</protein>
<dbReference type="SUPFAM" id="SSF51445">
    <property type="entry name" value="(Trans)glycosidases"/>
    <property type="match status" value="1"/>
</dbReference>
<feature type="binding site" evidence="15">
    <location>
        <position position="227"/>
    </location>
    <ligand>
        <name>substrate</name>
    </ligand>
</feature>
<keyword evidence="9" id="KW-0325">Glycoprotein</keyword>
<comment type="similarity">
    <text evidence="3">Belongs to the glycosyl hydrolase 13 family.</text>
</comment>
<dbReference type="AlphaFoldDB" id="A0A1D9QKV9"/>
<keyword evidence="5" id="KW-0479">Metal-binding</keyword>
<evidence type="ECO:0000256" key="1">
    <source>
        <dbReference type="ARBA" id="ARBA00000548"/>
    </source>
</evidence>
<dbReference type="InterPro" id="IPR017853">
    <property type="entry name" value="GH"/>
</dbReference>
<feature type="disulfide bond" evidence="14">
    <location>
        <begin position="47"/>
        <end position="53"/>
    </location>
</feature>
<evidence type="ECO:0000313" key="17">
    <source>
        <dbReference type="EMBL" id="APA15521.1"/>
    </source>
</evidence>
<dbReference type="EMBL" id="CP017828">
    <property type="protein sequence ID" value="APA15521.1"/>
    <property type="molecule type" value="Genomic_DNA"/>
</dbReference>
<dbReference type="Gene3D" id="3.20.20.80">
    <property type="entry name" value="Glycosidases"/>
    <property type="match status" value="1"/>
</dbReference>
<evidence type="ECO:0000256" key="12">
    <source>
        <dbReference type="PIRSR" id="PIRSR001024-1"/>
    </source>
</evidence>
<dbReference type="GO" id="GO:0004556">
    <property type="term" value="F:alpha-amylase activity"/>
    <property type="evidence" value="ECO:0007669"/>
    <property type="project" value="UniProtKB-EC"/>
</dbReference>
<evidence type="ECO:0000256" key="5">
    <source>
        <dbReference type="ARBA" id="ARBA00022723"/>
    </source>
</evidence>
<evidence type="ECO:0000256" key="14">
    <source>
        <dbReference type="PIRSR" id="PIRSR001024-4"/>
    </source>
</evidence>
<dbReference type="GO" id="GO:0016052">
    <property type="term" value="P:carbohydrate catabolic process"/>
    <property type="evidence" value="ECO:0007669"/>
    <property type="project" value="InterPro"/>
</dbReference>
<feature type="active site" description="Nucleophile" evidence="12">
    <location>
        <position position="229"/>
    </location>
</feature>
<evidence type="ECO:0000259" key="16">
    <source>
        <dbReference type="SMART" id="SM00642"/>
    </source>
</evidence>
<feature type="binding site" evidence="15">
    <location>
        <position position="257"/>
    </location>
    <ligand>
        <name>substrate</name>
    </ligand>
</feature>
<dbReference type="SUPFAM" id="SSF51011">
    <property type="entry name" value="Glycosyl hydrolase domain"/>
    <property type="match status" value="1"/>
</dbReference>
<evidence type="ECO:0000256" key="3">
    <source>
        <dbReference type="ARBA" id="ARBA00008061"/>
    </source>
</evidence>
<evidence type="ECO:0000256" key="4">
    <source>
        <dbReference type="ARBA" id="ARBA00012595"/>
    </source>
</evidence>
<dbReference type="Pfam" id="PF09260">
    <property type="entry name" value="A_amylase_dom_C"/>
    <property type="match status" value="1"/>
</dbReference>
<comment type="cofactor">
    <cofactor evidence="2">
        <name>Ca(2+)</name>
        <dbReference type="ChEBI" id="CHEBI:29108"/>
    </cofactor>
</comment>